<dbReference type="EMBL" id="JAUJEB010000001">
    <property type="protein sequence ID" value="MDN5210607.1"/>
    <property type="molecule type" value="Genomic_DNA"/>
</dbReference>
<accession>A0ABT8KYS0</accession>
<keyword evidence="2" id="KW-1185">Reference proteome</keyword>
<comment type="caution">
    <text evidence="1">The sequence shown here is derived from an EMBL/GenBank/DDBJ whole genome shotgun (WGS) entry which is preliminary data.</text>
</comment>
<gene>
    <name evidence="1" type="ORF">QQ020_01070</name>
</gene>
<organism evidence="1 2">
    <name type="scientific">Agaribacillus aureus</name>
    <dbReference type="NCBI Taxonomy" id="3051825"/>
    <lineage>
        <taxon>Bacteria</taxon>
        <taxon>Pseudomonadati</taxon>
        <taxon>Bacteroidota</taxon>
        <taxon>Cytophagia</taxon>
        <taxon>Cytophagales</taxon>
        <taxon>Splendidivirgaceae</taxon>
        <taxon>Agaribacillus</taxon>
    </lineage>
</organism>
<dbReference type="RefSeq" id="WP_346755950.1">
    <property type="nucleotide sequence ID" value="NZ_JAUJEB010000001.1"/>
</dbReference>
<dbReference type="Proteomes" id="UP001172083">
    <property type="component" value="Unassembled WGS sequence"/>
</dbReference>
<proteinExistence type="predicted"/>
<evidence type="ECO:0000313" key="1">
    <source>
        <dbReference type="EMBL" id="MDN5210607.1"/>
    </source>
</evidence>
<sequence length="157" mass="17756">MMKKLIALTLWWTLMVSIGFQAPGQQKENNLEAVEWILGSWMRTDAGPGEEAYEKWEKKSAFEYNGIGVTLKAKDTLFKENLKLVAKDDGIFYVAEVAHNEAPVYFRITGYNESGFISSNPNHDFPKKISYQLKGDHLKAEISGNGKSIGFDFVKIE</sequence>
<protein>
    <submittedName>
        <fullName evidence="1">DUF6265 family protein</fullName>
    </submittedName>
</protein>
<evidence type="ECO:0000313" key="2">
    <source>
        <dbReference type="Proteomes" id="UP001172083"/>
    </source>
</evidence>
<name>A0ABT8KYS0_9BACT</name>
<reference evidence="1" key="1">
    <citation type="submission" date="2023-06" db="EMBL/GenBank/DDBJ databases">
        <title>Genomic of Agaribacillus aureum.</title>
        <authorList>
            <person name="Wang G."/>
        </authorList>
    </citation>
    <scope>NUCLEOTIDE SEQUENCE</scope>
    <source>
        <strain evidence="1">BMA12</strain>
    </source>
</reference>